<evidence type="ECO:0000313" key="2">
    <source>
        <dbReference type="Proteomes" id="UP001465976"/>
    </source>
</evidence>
<feature type="non-terminal residue" evidence="1">
    <location>
        <position position="1"/>
    </location>
</feature>
<gene>
    <name evidence="1" type="ORF">V5O48_019459</name>
</gene>
<protein>
    <submittedName>
        <fullName evidence="1">Uncharacterized protein</fullName>
    </submittedName>
</protein>
<dbReference type="EMBL" id="JBAHYK010004987">
    <property type="protein sequence ID" value="KAL0562625.1"/>
    <property type="molecule type" value="Genomic_DNA"/>
</dbReference>
<accession>A0ABR3EID5</accession>
<comment type="caution">
    <text evidence="1">The sequence shown here is derived from an EMBL/GenBank/DDBJ whole genome shotgun (WGS) entry which is preliminary data.</text>
</comment>
<dbReference type="Proteomes" id="UP001465976">
    <property type="component" value="Unassembled WGS sequence"/>
</dbReference>
<organism evidence="1 2">
    <name type="scientific">Marasmius crinis-equi</name>
    <dbReference type="NCBI Taxonomy" id="585013"/>
    <lineage>
        <taxon>Eukaryota</taxon>
        <taxon>Fungi</taxon>
        <taxon>Dikarya</taxon>
        <taxon>Basidiomycota</taxon>
        <taxon>Agaricomycotina</taxon>
        <taxon>Agaricomycetes</taxon>
        <taxon>Agaricomycetidae</taxon>
        <taxon>Agaricales</taxon>
        <taxon>Marasmiineae</taxon>
        <taxon>Marasmiaceae</taxon>
        <taxon>Marasmius</taxon>
    </lineage>
</organism>
<proteinExistence type="predicted"/>
<keyword evidence="2" id="KW-1185">Reference proteome</keyword>
<reference evidence="1 2" key="1">
    <citation type="submission" date="2024-02" db="EMBL/GenBank/DDBJ databases">
        <title>A draft genome for the cacao thread blight pathogen Marasmius crinis-equi.</title>
        <authorList>
            <person name="Cohen S.P."/>
            <person name="Baruah I.K."/>
            <person name="Amoako-Attah I."/>
            <person name="Bukari Y."/>
            <person name="Meinhardt L.W."/>
            <person name="Bailey B.A."/>
        </authorList>
    </citation>
    <scope>NUCLEOTIDE SEQUENCE [LARGE SCALE GENOMIC DNA]</scope>
    <source>
        <strain evidence="1 2">GH-76</strain>
    </source>
</reference>
<evidence type="ECO:0000313" key="1">
    <source>
        <dbReference type="EMBL" id="KAL0562625.1"/>
    </source>
</evidence>
<name>A0ABR3EID5_9AGAR</name>
<sequence length="66" mass="6802">AALEADGKLSQEQAIALASKNVETLLGANIDDEDTDMVATSSGDLFELAAKVAAIISPRHGSVDVF</sequence>